<evidence type="ECO:0000256" key="4">
    <source>
        <dbReference type="ARBA" id="ARBA00022989"/>
    </source>
</evidence>
<feature type="transmembrane region" description="Helical" evidence="6">
    <location>
        <begin position="375"/>
        <end position="392"/>
    </location>
</feature>
<dbReference type="EMBL" id="JRKN01000011">
    <property type="protein sequence ID" value="KGJ04486.1"/>
    <property type="molecule type" value="Genomic_DNA"/>
</dbReference>
<feature type="transmembrane region" description="Helical" evidence="6">
    <location>
        <begin position="293"/>
        <end position="311"/>
    </location>
</feature>
<feature type="transmembrane region" description="Helical" evidence="6">
    <location>
        <begin position="165"/>
        <end position="184"/>
    </location>
</feature>
<feature type="transmembrane region" description="Helical" evidence="6">
    <location>
        <begin position="29"/>
        <end position="50"/>
    </location>
</feature>
<dbReference type="Proteomes" id="UP000029846">
    <property type="component" value="Unassembled WGS sequence"/>
</dbReference>
<dbReference type="AlphaFoldDB" id="A0A099F2M5"/>
<sequence length="470" mass="48656">MAREFRTLDKDLSRVTNAEHAIMQSARPLLRLGIALIFMVAASVTAASLFAGPSSISVVAAGMAVAAYLALSIGANDVANSLGPAVGAGAIGMTTGLLMVAVMEVCGAVIAGNAITATLTEGLVGNTLGQGEATARMMLVALLAAGTWISFATWMNAPVSTTHSVVGAIAGAGLATFGTDAVNWPVLAKIAIGWVASPFIAGLIAAALLALLRNRVLRREDRTEAGRLWLPVLVALSFGLLGAVGALATHGLGPAAVVGIALAAALPGWAYARIRIDRQIRAEKSAPLAMKELLALPLATAAIVMGFAHGANDTANIAAPLTIILEGNEMQAGTVRDALVLLVAGLGIALGIVLFGRRLVHMVGSRITRLNPGRALCVSLTTAITVLGFSSLGLPVSTTHIAVGGVFGIGFYREWRDRQHPKSRAPLPYEERRRRRLVRRSHVRTILGAWLITVPASAILAATLVWIGGF</sequence>
<reference evidence="7 9" key="1">
    <citation type="submission" date="2014-09" db="EMBL/GenBank/DDBJ databases">
        <authorList>
            <person name="McGinnis J.M."/>
            <person name="Wolfgang W.J."/>
        </authorList>
    </citation>
    <scope>NUCLEOTIDE SEQUENCE [LARGE SCALE GENOMIC DNA]</scope>
    <source>
        <strain evidence="7 9">JCM 14014</strain>
    </source>
</reference>
<accession>A0A099F2M5</accession>
<name>A0A099F2M5_9RHOB</name>
<feature type="transmembrane region" description="Helical" evidence="6">
    <location>
        <begin position="190"/>
        <end position="212"/>
    </location>
</feature>
<reference evidence="8 10" key="3">
    <citation type="submission" date="2016-10" db="EMBL/GenBank/DDBJ databases">
        <authorList>
            <person name="de Groot N.N."/>
        </authorList>
    </citation>
    <scope>NUCLEOTIDE SEQUENCE [LARGE SCALE GENOMIC DNA]</scope>
    <source>
        <strain evidence="8 10">CGMCC 1.6117</strain>
    </source>
</reference>
<evidence type="ECO:0000256" key="5">
    <source>
        <dbReference type="ARBA" id="ARBA00023136"/>
    </source>
</evidence>
<dbReference type="EMBL" id="FOJO01000012">
    <property type="protein sequence ID" value="SFA54478.1"/>
    <property type="molecule type" value="Genomic_DNA"/>
</dbReference>
<evidence type="ECO:0000313" key="10">
    <source>
        <dbReference type="Proteomes" id="UP000182312"/>
    </source>
</evidence>
<dbReference type="OrthoDB" id="9779554at2"/>
<comment type="subcellular location">
    <subcellularLocation>
        <location evidence="1 6">Membrane</location>
        <topology evidence="1 6">Multi-pass membrane protein</topology>
    </subcellularLocation>
</comment>
<dbReference type="GO" id="GO:0016020">
    <property type="term" value="C:membrane"/>
    <property type="evidence" value="ECO:0007669"/>
    <property type="project" value="UniProtKB-SubCell"/>
</dbReference>
<keyword evidence="9" id="KW-1185">Reference proteome</keyword>
<feature type="transmembrane region" description="Helical" evidence="6">
    <location>
        <begin position="443"/>
        <end position="467"/>
    </location>
</feature>
<evidence type="ECO:0000313" key="9">
    <source>
        <dbReference type="Proteomes" id="UP000029846"/>
    </source>
</evidence>
<evidence type="ECO:0000256" key="2">
    <source>
        <dbReference type="ARBA" id="ARBA00022448"/>
    </source>
</evidence>
<keyword evidence="4 6" id="KW-1133">Transmembrane helix</keyword>
<dbReference type="Proteomes" id="UP000182312">
    <property type="component" value="Unassembled WGS sequence"/>
</dbReference>
<evidence type="ECO:0000256" key="1">
    <source>
        <dbReference type="ARBA" id="ARBA00004141"/>
    </source>
</evidence>
<dbReference type="Pfam" id="PF01384">
    <property type="entry name" value="PHO4"/>
    <property type="match status" value="1"/>
</dbReference>
<feature type="transmembrane region" description="Helical" evidence="6">
    <location>
        <begin position="56"/>
        <end position="74"/>
    </location>
</feature>
<gene>
    <name evidence="7" type="ORF">IT41_10215</name>
    <name evidence="8" type="ORF">SAMN04487972_11248</name>
</gene>
<organism evidence="7 9">
    <name type="scientific">Paracoccus halophilus</name>
    <dbReference type="NCBI Taxonomy" id="376733"/>
    <lineage>
        <taxon>Bacteria</taxon>
        <taxon>Pseudomonadati</taxon>
        <taxon>Pseudomonadota</taxon>
        <taxon>Alphaproteobacteria</taxon>
        <taxon>Rhodobacterales</taxon>
        <taxon>Paracoccaceae</taxon>
        <taxon>Paracoccus</taxon>
    </lineage>
</organism>
<feature type="transmembrane region" description="Helical" evidence="6">
    <location>
        <begin position="398"/>
        <end position="415"/>
    </location>
</feature>
<keyword evidence="2 6" id="KW-0813">Transport</keyword>
<reference evidence="7 9" key="2">
    <citation type="submission" date="2014-10" db="EMBL/GenBank/DDBJ databases">
        <title>Paracoccus sanguinis sp. nov., isolated from clinical specimens of New York State patients.</title>
        <authorList>
            <person name="Mingle L.A."/>
            <person name="Cole J.A."/>
            <person name="Lapierre P."/>
            <person name="Musser K.A."/>
        </authorList>
    </citation>
    <scope>NUCLEOTIDE SEQUENCE [LARGE SCALE GENOMIC DNA]</scope>
    <source>
        <strain evidence="7 9">JCM 14014</strain>
    </source>
</reference>
<dbReference type="STRING" id="376733.SAMN04487972_11248"/>
<comment type="similarity">
    <text evidence="6">Belongs to the inorganic phosphate transporter (PiT) (TC 2.A.20) family.</text>
</comment>
<feature type="transmembrane region" description="Helical" evidence="6">
    <location>
        <begin position="254"/>
        <end position="272"/>
    </location>
</feature>
<keyword evidence="5 6" id="KW-0472">Membrane</keyword>
<feature type="transmembrane region" description="Helical" evidence="6">
    <location>
        <begin position="86"/>
        <end position="115"/>
    </location>
</feature>
<evidence type="ECO:0000256" key="3">
    <source>
        <dbReference type="ARBA" id="ARBA00022692"/>
    </source>
</evidence>
<dbReference type="PANTHER" id="PTHR11101">
    <property type="entry name" value="PHOSPHATE TRANSPORTER"/>
    <property type="match status" value="1"/>
</dbReference>
<keyword evidence="3 6" id="KW-0812">Transmembrane</keyword>
<dbReference type="InterPro" id="IPR001204">
    <property type="entry name" value="Phos_transporter"/>
</dbReference>
<feature type="transmembrane region" description="Helical" evidence="6">
    <location>
        <begin position="135"/>
        <end position="153"/>
    </location>
</feature>
<dbReference type="eggNOG" id="COG0306">
    <property type="taxonomic scope" value="Bacteria"/>
</dbReference>
<dbReference type="GO" id="GO:0005315">
    <property type="term" value="F:phosphate transmembrane transporter activity"/>
    <property type="evidence" value="ECO:0007669"/>
    <property type="project" value="InterPro"/>
</dbReference>
<dbReference type="RefSeq" id="WP_036740788.1">
    <property type="nucleotide sequence ID" value="NZ_FOJO01000012.1"/>
</dbReference>
<evidence type="ECO:0000313" key="7">
    <source>
        <dbReference type="EMBL" id="KGJ04486.1"/>
    </source>
</evidence>
<dbReference type="PANTHER" id="PTHR11101:SF80">
    <property type="entry name" value="PHOSPHATE TRANSPORTER"/>
    <property type="match status" value="1"/>
</dbReference>
<protein>
    <recommendedName>
        <fullName evidence="6">Phosphate transporter</fullName>
    </recommendedName>
</protein>
<evidence type="ECO:0000256" key="6">
    <source>
        <dbReference type="RuleBase" id="RU363058"/>
    </source>
</evidence>
<feature type="transmembrane region" description="Helical" evidence="6">
    <location>
        <begin position="228"/>
        <end position="248"/>
    </location>
</feature>
<dbReference type="GO" id="GO:0035435">
    <property type="term" value="P:phosphate ion transmembrane transport"/>
    <property type="evidence" value="ECO:0007669"/>
    <property type="project" value="TreeGrafter"/>
</dbReference>
<keyword evidence="6" id="KW-0592">Phosphate transport</keyword>
<proteinExistence type="inferred from homology"/>
<feature type="transmembrane region" description="Helical" evidence="6">
    <location>
        <begin position="338"/>
        <end position="355"/>
    </location>
</feature>
<evidence type="ECO:0000313" key="8">
    <source>
        <dbReference type="EMBL" id="SFA54478.1"/>
    </source>
</evidence>